<dbReference type="GO" id="GO:0016301">
    <property type="term" value="F:kinase activity"/>
    <property type="evidence" value="ECO:0007669"/>
    <property type="project" value="UniProtKB-KW"/>
</dbReference>
<dbReference type="EMBL" id="JFZT01000036">
    <property type="protein sequence ID" value="EZQ09967.1"/>
    <property type="molecule type" value="Genomic_DNA"/>
</dbReference>
<dbReference type="InterPro" id="IPR051257">
    <property type="entry name" value="Diverse_CBS-Domain"/>
</dbReference>
<dbReference type="PROSITE" id="PS51371">
    <property type="entry name" value="CBS"/>
    <property type="match status" value="4"/>
</dbReference>
<dbReference type="InterPro" id="IPR000644">
    <property type="entry name" value="CBS_dom"/>
</dbReference>
<evidence type="ECO:0000256" key="1">
    <source>
        <dbReference type="ARBA" id="ARBA00023122"/>
    </source>
</evidence>
<evidence type="ECO:0000313" key="4">
    <source>
        <dbReference type="EMBL" id="EZQ09967.1"/>
    </source>
</evidence>
<reference evidence="4 5" key="1">
    <citation type="submission" date="2014-03" db="EMBL/GenBank/DDBJ databases">
        <title>Draft genome sequence of the novel thermoacidophilic archaea Acidianus copahuensis ALE1 strain, isolated from Copahue volcanic area in Neuquen Argentina.</title>
        <authorList>
            <person name="Urbieta M.S."/>
            <person name="Rascovan N."/>
            <person name="Castro C."/>
            <person name="Revale S."/>
            <person name="Giaveno M.A."/>
            <person name="Vazquez M.P."/>
            <person name="Donati E.R."/>
        </authorList>
    </citation>
    <scope>NUCLEOTIDE SEQUENCE [LARGE SCALE GENOMIC DNA]</scope>
    <source>
        <strain evidence="4 5">ALE1</strain>
    </source>
</reference>
<proteinExistence type="predicted"/>
<dbReference type="Proteomes" id="UP000024332">
    <property type="component" value="Unassembled WGS sequence"/>
</dbReference>
<evidence type="ECO:0000256" key="2">
    <source>
        <dbReference type="PROSITE-ProRule" id="PRU00703"/>
    </source>
</evidence>
<keyword evidence="4" id="KW-0418">Kinase</keyword>
<organism evidence="4 5">
    <name type="scientific">Candidatus Acidianus copahuensis</name>
    <dbReference type="NCBI Taxonomy" id="1160895"/>
    <lineage>
        <taxon>Archaea</taxon>
        <taxon>Thermoproteota</taxon>
        <taxon>Thermoprotei</taxon>
        <taxon>Sulfolobales</taxon>
        <taxon>Sulfolobaceae</taxon>
        <taxon>Acidianus</taxon>
    </lineage>
</organism>
<feature type="domain" description="CBS" evidence="3">
    <location>
        <begin position="194"/>
        <end position="249"/>
    </location>
</feature>
<dbReference type="AlphaFoldDB" id="A0A031LNK7"/>
<gene>
    <name evidence="4" type="ORF">CM19_04810</name>
</gene>
<evidence type="ECO:0000259" key="3">
    <source>
        <dbReference type="PROSITE" id="PS51371"/>
    </source>
</evidence>
<accession>A0A031LNK7</accession>
<keyword evidence="4" id="KW-0808">Transferase</keyword>
<dbReference type="OrthoDB" id="43333at2157"/>
<dbReference type="SMART" id="SM00116">
    <property type="entry name" value="CBS"/>
    <property type="match status" value="4"/>
</dbReference>
<dbReference type="PANTHER" id="PTHR43080">
    <property type="entry name" value="CBS DOMAIN-CONTAINING PROTEIN CBSX3, MITOCHONDRIAL"/>
    <property type="match status" value="1"/>
</dbReference>
<dbReference type="Pfam" id="PF00571">
    <property type="entry name" value="CBS"/>
    <property type="match status" value="4"/>
</dbReference>
<keyword evidence="5" id="KW-1185">Reference proteome</keyword>
<dbReference type="STRING" id="1160895.CM19_04810"/>
<feature type="domain" description="CBS" evidence="3">
    <location>
        <begin position="134"/>
        <end position="189"/>
    </location>
</feature>
<dbReference type="PANTHER" id="PTHR43080:SF2">
    <property type="entry name" value="CBS DOMAIN-CONTAINING PROTEIN"/>
    <property type="match status" value="1"/>
</dbReference>
<dbReference type="SUPFAM" id="SSF54631">
    <property type="entry name" value="CBS-domain pair"/>
    <property type="match status" value="3"/>
</dbReference>
<comment type="caution">
    <text evidence="4">The sequence shown here is derived from an EMBL/GenBank/DDBJ whole genome shotgun (WGS) entry which is preliminary data.</text>
</comment>
<evidence type="ECO:0000313" key="5">
    <source>
        <dbReference type="Proteomes" id="UP000024332"/>
    </source>
</evidence>
<protein>
    <submittedName>
        <fullName evidence="4">Histidine kinase</fullName>
    </submittedName>
</protein>
<feature type="domain" description="CBS" evidence="3">
    <location>
        <begin position="72"/>
        <end position="129"/>
    </location>
</feature>
<name>A0A031LNK7_9CREN</name>
<keyword evidence="1 2" id="KW-0129">CBS domain</keyword>
<dbReference type="InterPro" id="IPR046342">
    <property type="entry name" value="CBS_dom_sf"/>
</dbReference>
<sequence>MKVEDVMNTIITAVKSESNLREVVISLANTPCGRVLVFSEEKPEGIITSRDILAAFSEYGNDAFSLRAKDIYGGEIVSANPKDEVRVAVRKMIYEGIGGLPVMEGDKIVGMFTERDVVKILAKVKSLSMVDSVMTLNPLGIDIGLDLREAARIMYISKIRRLLVKDEEKVVGLITAADIIKGLARGITEVEKIVTRNPITVTRNCKINKAAEIMTKKRIGSLVVEEKGIVGILTERDLLYAYLTESMLQ</sequence>
<dbReference type="Gene3D" id="3.10.580.10">
    <property type="entry name" value="CBS-domain"/>
    <property type="match status" value="3"/>
</dbReference>
<feature type="domain" description="CBS" evidence="3">
    <location>
        <begin position="7"/>
        <end position="63"/>
    </location>
</feature>
<dbReference type="RefSeq" id="WP_048099267.1">
    <property type="nucleotide sequence ID" value="NZ_JFZT01000036.1"/>
</dbReference>